<feature type="region of interest" description="Disordered" evidence="1">
    <location>
        <begin position="141"/>
        <end position="166"/>
    </location>
</feature>
<proteinExistence type="predicted"/>
<dbReference type="EMBL" id="BAABBB010000009">
    <property type="protein sequence ID" value="GAA3528734.1"/>
    <property type="molecule type" value="Genomic_DNA"/>
</dbReference>
<feature type="compositionally biased region" description="Pro residues" evidence="1">
    <location>
        <begin position="145"/>
        <end position="156"/>
    </location>
</feature>
<organism evidence="2 3">
    <name type="scientific">Nocardioides daeguensis</name>
    <dbReference type="NCBI Taxonomy" id="908359"/>
    <lineage>
        <taxon>Bacteria</taxon>
        <taxon>Bacillati</taxon>
        <taxon>Actinomycetota</taxon>
        <taxon>Actinomycetes</taxon>
        <taxon>Propionibacteriales</taxon>
        <taxon>Nocardioidaceae</taxon>
        <taxon>Nocardioides</taxon>
    </lineage>
</organism>
<reference evidence="3" key="1">
    <citation type="journal article" date="2019" name="Int. J. Syst. Evol. Microbiol.">
        <title>The Global Catalogue of Microorganisms (GCM) 10K type strain sequencing project: providing services to taxonomists for standard genome sequencing and annotation.</title>
        <authorList>
            <consortium name="The Broad Institute Genomics Platform"/>
            <consortium name="The Broad Institute Genome Sequencing Center for Infectious Disease"/>
            <person name="Wu L."/>
            <person name="Ma J."/>
        </authorList>
    </citation>
    <scope>NUCLEOTIDE SEQUENCE [LARGE SCALE GENOMIC DNA]</scope>
    <source>
        <strain evidence="3">JCM 17460</strain>
    </source>
</reference>
<dbReference type="Proteomes" id="UP001500301">
    <property type="component" value="Unassembled WGS sequence"/>
</dbReference>
<evidence type="ECO:0000313" key="2">
    <source>
        <dbReference type="EMBL" id="GAA3528734.1"/>
    </source>
</evidence>
<dbReference type="RefSeq" id="WP_218233387.1">
    <property type="nucleotide sequence ID" value="NZ_BAABBB010000009.1"/>
</dbReference>
<comment type="caution">
    <text evidence="2">The sequence shown here is derived from an EMBL/GenBank/DDBJ whole genome shotgun (WGS) entry which is preliminary data.</text>
</comment>
<evidence type="ECO:0000313" key="3">
    <source>
        <dbReference type="Proteomes" id="UP001500301"/>
    </source>
</evidence>
<accession>A0ABP6V7X0</accession>
<protein>
    <recommendedName>
        <fullName evidence="4">DUF222 domain-containing protein</fullName>
    </recommendedName>
</protein>
<evidence type="ECO:0008006" key="4">
    <source>
        <dbReference type="Google" id="ProtNLM"/>
    </source>
</evidence>
<name>A0ABP6V7X0_9ACTN</name>
<keyword evidence="3" id="KW-1185">Reference proteome</keyword>
<evidence type="ECO:0000256" key="1">
    <source>
        <dbReference type="SAM" id="MobiDB-lite"/>
    </source>
</evidence>
<gene>
    <name evidence="2" type="ORF">GCM10022263_16680</name>
</gene>
<sequence>MGLFRDWQRMTRANKEYLEKQGRPSSYVGQLADIPNRMREAADNTELGLRMARHLELTNGSGLPAIAVVMAAQQVGSYAGMSPVLRVQARVERADGTEAYVVTCDQVVAGMHLGRFQPEARLAVMVDPADPLDFAVDWIRTGQLGPPPPGSVPGPGAPGARRTTQE</sequence>